<dbReference type="InterPro" id="IPR057699">
    <property type="entry name" value="DUF7939"/>
</dbReference>
<evidence type="ECO:0000313" key="5">
    <source>
        <dbReference type="EMBL" id="QKE62915.1"/>
    </source>
</evidence>
<reference evidence="5" key="1">
    <citation type="submission" date="2020-07" db="EMBL/GenBank/DDBJ databases">
        <title>Nitrate ammonifying Pseudomonas campi sp. nov. isolated from German agricultural grassland.</title>
        <authorList>
            <person name="Timsy T."/>
            <person name="Ulrich A."/>
            <person name="Spanner T."/>
            <person name="Foesel B."/>
            <person name="Kolb S."/>
            <person name="Horn M.A."/>
            <person name="Behrendt U."/>
        </authorList>
    </citation>
    <scope>NUCLEOTIDE SEQUENCE</scope>
    <source>
        <strain evidence="5">S1-A32-2</strain>
    </source>
</reference>
<dbReference type="EMBL" id="CP053697">
    <property type="protein sequence ID" value="QKE62915.1"/>
    <property type="molecule type" value="Genomic_DNA"/>
</dbReference>
<organism evidence="5 6">
    <name type="scientific">Aquipseudomonas campi</name>
    <dbReference type="NCBI Taxonomy" id="2731681"/>
    <lineage>
        <taxon>Bacteria</taxon>
        <taxon>Pseudomonadati</taxon>
        <taxon>Pseudomonadota</taxon>
        <taxon>Gammaproteobacteria</taxon>
        <taxon>Pseudomonadales</taxon>
        <taxon>Pseudomonadaceae</taxon>
        <taxon>Aquipseudomonas</taxon>
    </lineage>
</organism>
<keyword evidence="2" id="KW-1133">Transmembrane helix</keyword>
<evidence type="ECO:0000259" key="4">
    <source>
        <dbReference type="Pfam" id="PF25607"/>
    </source>
</evidence>
<keyword evidence="2" id="KW-0472">Membrane</keyword>
<evidence type="ECO:0000256" key="3">
    <source>
        <dbReference type="SAM" id="SignalP"/>
    </source>
</evidence>
<dbReference type="KEGG" id="pcam:HNE05_05920"/>
<feature type="transmembrane region" description="Helical" evidence="2">
    <location>
        <begin position="410"/>
        <end position="431"/>
    </location>
</feature>
<dbReference type="PANTHER" id="PTHR40940:SF1">
    <property type="entry name" value="PROTEIN BATD"/>
    <property type="match status" value="1"/>
</dbReference>
<dbReference type="InterPro" id="IPR025738">
    <property type="entry name" value="BatD"/>
</dbReference>
<feature type="domain" description="DUF7939" evidence="4">
    <location>
        <begin position="450"/>
        <end position="525"/>
    </location>
</feature>
<evidence type="ECO:0000313" key="6">
    <source>
        <dbReference type="Proteomes" id="UP000501379"/>
    </source>
</evidence>
<accession>A0A6M8G0Q4</accession>
<feature type="signal peptide" evidence="3">
    <location>
        <begin position="1"/>
        <end position="19"/>
    </location>
</feature>
<feature type="region of interest" description="Disordered" evidence="1">
    <location>
        <begin position="302"/>
        <end position="338"/>
    </location>
</feature>
<keyword evidence="2" id="KW-0812">Transmembrane</keyword>
<protein>
    <submittedName>
        <fullName evidence="5">Protein BatD</fullName>
    </submittedName>
</protein>
<name>A0A6M8G0Q4_9GAMM</name>
<dbReference type="RefSeq" id="WP_173205497.1">
    <property type="nucleotide sequence ID" value="NZ_CP053697.2"/>
</dbReference>
<feature type="chain" id="PRO_5026739180" evidence="3">
    <location>
        <begin position="20"/>
        <end position="545"/>
    </location>
</feature>
<dbReference type="Pfam" id="PF13584">
    <property type="entry name" value="BatD"/>
    <property type="match status" value="1"/>
</dbReference>
<sequence length="545" mass="59486">MSRLLCVLFLSLFALQASAASLTATVDRARLSEGESLDLILESDDVTVFGKPDLAPLEPLFEVISTRQENRLATFDGKTQATTRWIVTLLPKQSGYVVIPPLQMGDASSQAITLQILKADGSDSGGKLAPIFIDSSLDQESVYVQAQAVLTLRIYHSVSLYDDSSLTQLQVADALVEQLGEPRTYEKTINGVRHGVIEVRYAIFPQKSGELSIPAQLFSATPVDRSADGDFNPFGPRPGRQTRVKSPEIPLTVKAKPASYPKDAPWLPARALSLAEAWSPEPNKVRAGDSLTRNIMLRAEGLSSAQLPPLPPSQSDGLRRYPDQPLLNNESGERGMIGSREEREALVASRSGRIDLAPVEVVWWNTHEDRLERTSLPARTLEVAINPALEVDTPVDSPAPLGVGEVPLLWLWQLSSALLACTTLLGFGLWWRARRQPAILPTAQTGPSPRTLLDDLKRACLANDSQATRQALDAWARQQPETLADMAARFVPLSDALDGLNGALYSESGQHWQGESLWKAIRSLPALEAPSSQQEPSPLPPLYPR</sequence>
<evidence type="ECO:0000256" key="1">
    <source>
        <dbReference type="SAM" id="MobiDB-lite"/>
    </source>
</evidence>
<dbReference type="Proteomes" id="UP000501379">
    <property type="component" value="Chromosome"/>
</dbReference>
<gene>
    <name evidence="5" type="ORF">HNE05_05920</name>
</gene>
<keyword evidence="3" id="KW-0732">Signal</keyword>
<dbReference type="PANTHER" id="PTHR40940">
    <property type="entry name" value="PROTEIN BATD-RELATED"/>
    <property type="match status" value="1"/>
</dbReference>
<proteinExistence type="predicted"/>
<keyword evidence="6" id="KW-1185">Reference proteome</keyword>
<evidence type="ECO:0000256" key="2">
    <source>
        <dbReference type="SAM" id="Phobius"/>
    </source>
</evidence>
<dbReference type="AlphaFoldDB" id="A0A6M8G0Q4"/>
<dbReference type="Pfam" id="PF25607">
    <property type="entry name" value="DUF7939"/>
    <property type="match status" value="1"/>
</dbReference>